<sequence length="278" mass="28757">MLDEQALSDLVHTDPEAGLGLLADLTRAADAGLRERARRLATLLAVRPRGTEAERGLGRPALALVTDPYAGADLDLDATLNRLTGLHRPHLDDLVFRGWRRSESAYLLVVDSSGSVAGPRLATAVLTAGALCHRIVDAELAVLAFWSRTVLLRPLGPAAAGTVAQLVDRLADLRGGGTTDLALALRTTLDQARLARAARRDVLLLTDGVRTEGDDPLPVAASAAGLGVRIHVLGLKAPTGEEETGEATCRAIASASGGRYAAVGSPLDAAAAVSAVLA</sequence>
<dbReference type="PROSITE" id="PS50234">
    <property type="entry name" value="VWFA"/>
    <property type="match status" value="1"/>
</dbReference>
<dbReference type="Gene3D" id="3.40.50.410">
    <property type="entry name" value="von Willebrand factor, type A domain"/>
    <property type="match status" value="1"/>
</dbReference>
<dbReference type="InterPro" id="IPR002035">
    <property type="entry name" value="VWF_A"/>
</dbReference>
<dbReference type="InterPro" id="IPR036465">
    <property type="entry name" value="vWFA_dom_sf"/>
</dbReference>
<evidence type="ECO:0000313" key="3">
    <source>
        <dbReference type="Proteomes" id="UP001500618"/>
    </source>
</evidence>
<dbReference type="Proteomes" id="UP001500618">
    <property type="component" value="Unassembled WGS sequence"/>
</dbReference>
<dbReference type="SUPFAM" id="SSF53300">
    <property type="entry name" value="vWA-like"/>
    <property type="match status" value="1"/>
</dbReference>
<name>A0ABN2I8P8_9ACTN</name>
<proteinExistence type="predicted"/>
<dbReference type="CDD" id="cd00198">
    <property type="entry name" value="vWFA"/>
    <property type="match status" value="1"/>
</dbReference>
<gene>
    <name evidence="2" type="ORF">GCM10009765_57380</name>
</gene>
<reference evidence="2 3" key="1">
    <citation type="journal article" date="2019" name="Int. J. Syst. Evol. Microbiol.">
        <title>The Global Catalogue of Microorganisms (GCM) 10K type strain sequencing project: providing services to taxonomists for standard genome sequencing and annotation.</title>
        <authorList>
            <consortium name="The Broad Institute Genomics Platform"/>
            <consortium name="The Broad Institute Genome Sequencing Center for Infectious Disease"/>
            <person name="Wu L."/>
            <person name="Ma J."/>
        </authorList>
    </citation>
    <scope>NUCLEOTIDE SEQUENCE [LARGE SCALE GENOMIC DNA]</scope>
    <source>
        <strain evidence="2 3">JCM 14718</strain>
    </source>
</reference>
<dbReference type="EMBL" id="BAAANY010000023">
    <property type="protein sequence ID" value="GAA1700473.1"/>
    <property type="molecule type" value="Genomic_DNA"/>
</dbReference>
<dbReference type="Pfam" id="PF00092">
    <property type="entry name" value="VWA"/>
    <property type="match status" value="1"/>
</dbReference>
<evidence type="ECO:0000259" key="1">
    <source>
        <dbReference type="PROSITE" id="PS50234"/>
    </source>
</evidence>
<organism evidence="2 3">
    <name type="scientific">Fodinicola feengrottensis</name>
    <dbReference type="NCBI Taxonomy" id="435914"/>
    <lineage>
        <taxon>Bacteria</taxon>
        <taxon>Bacillati</taxon>
        <taxon>Actinomycetota</taxon>
        <taxon>Actinomycetes</taxon>
        <taxon>Mycobacteriales</taxon>
        <taxon>Fodinicola</taxon>
    </lineage>
</organism>
<feature type="domain" description="VWFA" evidence="1">
    <location>
        <begin position="105"/>
        <end position="278"/>
    </location>
</feature>
<protein>
    <recommendedName>
        <fullName evidence="1">VWFA domain-containing protein</fullName>
    </recommendedName>
</protein>
<keyword evidence="3" id="KW-1185">Reference proteome</keyword>
<comment type="caution">
    <text evidence="2">The sequence shown here is derived from an EMBL/GenBank/DDBJ whole genome shotgun (WGS) entry which is preliminary data.</text>
</comment>
<evidence type="ECO:0000313" key="2">
    <source>
        <dbReference type="EMBL" id="GAA1700473.1"/>
    </source>
</evidence>
<accession>A0ABN2I8P8</accession>
<dbReference type="SMART" id="SM00327">
    <property type="entry name" value="VWA"/>
    <property type="match status" value="1"/>
</dbReference>